<dbReference type="STRING" id="862515.HMPREF0658_0834"/>
<dbReference type="RefSeq" id="WP_006948668.1">
    <property type="nucleotide sequence ID" value="NZ_GL397214.1"/>
</dbReference>
<dbReference type="EMBL" id="AEEI01000027">
    <property type="protein sequence ID" value="EFM02171.1"/>
    <property type="molecule type" value="Genomic_DNA"/>
</dbReference>
<gene>
    <name evidence="1" type="ORF">HMPREF0658_0834</name>
</gene>
<organism evidence="1 2">
    <name type="scientific">Hoylesella marshii DSM 16973 = JCM 13450</name>
    <dbReference type="NCBI Taxonomy" id="862515"/>
    <lineage>
        <taxon>Bacteria</taxon>
        <taxon>Pseudomonadati</taxon>
        <taxon>Bacteroidota</taxon>
        <taxon>Bacteroidia</taxon>
        <taxon>Bacteroidales</taxon>
        <taxon>Prevotellaceae</taxon>
        <taxon>Hoylesella</taxon>
    </lineage>
</organism>
<dbReference type="Pfam" id="PF14391">
    <property type="entry name" value="DUF4421"/>
    <property type="match status" value="1"/>
</dbReference>
<protein>
    <recommendedName>
        <fullName evidence="3">DUF4421 domain-containing protein</fullName>
    </recommendedName>
</protein>
<keyword evidence="2" id="KW-1185">Reference proteome</keyword>
<name>E0NRN3_9BACT</name>
<dbReference type="BioCyc" id="PMAR862515-HMP:GMOO-848-MONOMER"/>
<sequence length="379" mass="42668">MIRLFDTSVRRHSSAFFHLSAKRYAAVALFLLMALHVSAEGDSIASRKPFFKKMGAELYRFVKSFNTIDTNYIEPQHYNYTAMLQNTNSYEQYRISSKKGQSIAFAPDPSYKLGPYLGWRWIFLGYTLDVKNLTKAKNKTELGLSLYSSLIGIDLFYRKTGNDYKVKNIDLGEHIDTSPMDGTSFDGFNASIKGFNIYYIFNHKKFSYPAAFSQSTCQKRSCGSALLGIGYTKHSLEVDWDKLDGLLYDKLGKHTNSAEIDPSLLIGKVKYTDISVSGGYAYNWVLARNLLFATSLSLAVGYKHTVGNMGDDGVEAKGFSFRNLNIDGIGRFGLVWNNTKWYAGASSIIHSYNYSKSQFSANSFFGSLNIYVGINFGRR</sequence>
<evidence type="ECO:0000313" key="1">
    <source>
        <dbReference type="EMBL" id="EFM02171.1"/>
    </source>
</evidence>
<evidence type="ECO:0008006" key="3">
    <source>
        <dbReference type="Google" id="ProtNLM"/>
    </source>
</evidence>
<evidence type="ECO:0000313" key="2">
    <source>
        <dbReference type="Proteomes" id="UP000004394"/>
    </source>
</evidence>
<dbReference type="HOGENOM" id="CLU_054188_0_0_10"/>
<proteinExistence type="predicted"/>
<comment type="caution">
    <text evidence="1">The sequence shown here is derived from an EMBL/GenBank/DDBJ whole genome shotgun (WGS) entry which is preliminary data.</text>
</comment>
<dbReference type="Proteomes" id="UP000004394">
    <property type="component" value="Unassembled WGS sequence"/>
</dbReference>
<reference evidence="1" key="1">
    <citation type="submission" date="2010-07" db="EMBL/GenBank/DDBJ databases">
        <authorList>
            <person name="Muzny D."/>
            <person name="Qin X."/>
            <person name="Deng J."/>
            <person name="Jiang H."/>
            <person name="Liu Y."/>
            <person name="Qu J."/>
            <person name="Song X.-Z."/>
            <person name="Zhang L."/>
            <person name="Thornton R."/>
            <person name="Coyle M."/>
            <person name="Francisco L."/>
            <person name="Jackson L."/>
            <person name="Javaid M."/>
            <person name="Korchina V."/>
            <person name="Kovar C."/>
            <person name="Mata R."/>
            <person name="Mathew T."/>
            <person name="Ngo R."/>
            <person name="Nguyen L."/>
            <person name="Nguyen N."/>
            <person name="Okwuonu G."/>
            <person name="Ongeri F."/>
            <person name="Pham C."/>
            <person name="Simmons D."/>
            <person name="Wilczek-Boney K."/>
            <person name="Hale W."/>
            <person name="Jakkamsetti A."/>
            <person name="Pham P."/>
            <person name="Ruth R."/>
            <person name="San Lucas F."/>
            <person name="Warren J."/>
            <person name="Zhang J."/>
            <person name="Zhao Z."/>
            <person name="Zhou C."/>
            <person name="Zhu D."/>
            <person name="Lee S."/>
            <person name="Bess C."/>
            <person name="Blankenburg K."/>
            <person name="Forbes L."/>
            <person name="Fu Q."/>
            <person name="Gubbala S."/>
            <person name="Hirani K."/>
            <person name="Jayaseelan J.C."/>
            <person name="Lara F."/>
            <person name="Munidasa M."/>
            <person name="Palculict T."/>
            <person name="Patil S."/>
            <person name="Pu L.-L."/>
            <person name="Saada N."/>
            <person name="Tang L."/>
            <person name="Weissenberger G."/>
            <person name="Zhu Y."/>
            <person name="Hemphill L."/>
            <person name="Shang Y."/>
            <person name="Youmans B."/>
            <person name="Ayvaz T."/>
            <person name="Ross M."/>
            <person name="Santibanez J."/>
            <person name="Aqrawi P."/>
            <person name="Gross S."/>
            <person name="Joshi V."/>
            <person name="Fowler G."/>
            <person name="Nazareth L."/>
            <person name="Reid J."/>
            <person name="Worley K."/>
            <person name="Petrosino J."/>
            <person name="Highlander S."/>
            <person name="Gibbs R."/>
        </authorList>
    </citation>
    <scope>NUCLEOTIDE SEQUENCE [LARGE SCALE GENOMIC DNA]</scope>
    <source>
        <strain evidence="1">DSM 16973</strain>
    </source>
</reference>
<accession>E0NRN3</accession>
<dbReference type="InterPro" id="IPR025535">
    <property type="entry name" value="DUF4421"/>
</dbReference>
<dbReference type="eggNOG" id="COG5571">
    <property type="taxonomic scope" value="Bacteria"/>
</dbReference>
<dbReference type="AlphaFoldDB" id="E0NRN3"/>